<keyword evidence="2" id="KW-1185">Reference proteome</keyword>
<gene>
    <name evidence="1" type="ORF">OEZ85_008941</name>
</gene>
<evidence type="ECO:0000313" key="1">
    <source>
        <dbReference type="EMBL" id="WIA09546.1"/>
    </source>
</evidence>
<sequence length="293" mass="31905">MIEAVNATAEGQCPEGFLPANPPSPFFTQKIKGKNLYVECLKIKPGMESYAAFLETRRVAALKGATTELEKLEGITYDYDRNKLYLSISFVDRGMLANSAHDGPGPDHLKFKRNLCGLVMAMDLNDQYQGTSAKVFIKGSNATNTDANNTCDVNNFSGPDNLFYHSGNLFIGEDTSGHLNNVLWAYNFQTGELTRILSAPRGAEVTGITLSYVGGQGYFTFAMQHPLELDEGQYPRSKKEKEETPGYLGYIGPLPVQAVAPNVNLNFAPGALRSAAQGNLTDDVLAANRVCVQ</sequence>
<proteinExistence type="predicted"/>
<name>A0ABY8TMJ1_TETOB</name>
<dbReference type="Pfam" id="PF05787">
    <property type="entry name" value="PhoX"/>
    <property type="match status" value="1"/>
</dbReference>
<reference evidence="1 2" key="1">
    <citation type="submission" date="2023-05" db="EMBL/GenBank/DDBJ databases">
        <title>A 100% complete, gapless, phased diploid assembly of the Scenedesmus obliquus UTEX 3031 genome.</title>
        <authorList>
            <person name="Biondi T.C."/>
            <person name="Hanschen E.R."/>
            <person name="Kwon T."/>
            <person name="Eng W."/>
            <person name="Kruse C.P.S."/>
            <person name="Koehler S.I."/>
            <person name="Kunde Y."/>
            <person name="Gleasner C.D."/>
            <person name="You Mak K.T."/>
            <person name="Polle J."/>
            <person name="Hovde B.T."/>
            <person name="Starkenburg S.R."/>
        </authorList>
    </citation>
    <scope>NUCLEOTIDE SEQUENCE [LARGE SCALE GENOMIC DNA]</scope>
    <source>
        <strain evidence="1 2">DOE0152z</strain>
    </source>
</reference>
<accession>A0ABY8TMJ1</accession>
<organism evidence="1 2">
    <name type="scientific">Tetradesmus obliquus</name>
    <name type="common">Green alga</name>
    <name type="synonym">Acutodesmus obliquus</name>
    <dbReference type="NCBI Taxonomy" id="3088"/>
    <lineage>
        <taxon>Eukaryota</taxon>
        <taxon>Viridiplantae</taxon>
        <taxon>Chlorophyta</taxon>
        <taxon>core chlorophytes</taxon>
        <taxon>Chlorophyceae</taxon>
        <taxon>CS clade</taxon>
        <taxon>Sphaeropleales</taxon>
        <taxon>Scenedesmaceae</taxon>
        <taxon>Tetradesmus</taxon>
    </lineage>
</organism>
<dbReference type="PANTHER" id="PTHR35399:SF2">
    <property type="entry name" value="DUF839 DOMAIN-CONTAINING PROTEIN"/>
    <property type="match status" value="1"/>
</dbReference>
<dbReference type="EMBL" id="CP126208">
    <property type="protein sequence ID" value="WIA09546.1"/>
    <property type="molecule type" value="Genomic_DNA"/>
</dbReference>
<dbReference type="InterPro" id="IPR008557">
    <property type="entry name" value="PhoX"/>
</dbReference>
<dbReference type="Proteomes" id="UP001244341">
    <property type="component" value="Chromosome 1b"/>
</dbReference>
<dbReference type="SUPFAM" id="SSF63825">
    <property type="entry name" value="YWTD domain"/>
    <property type="match status" value="1"/>
</dbReference>
<protein>
    <submittedName>
        <fullName evidence="1">Uncharacterized protein</fullName>
    </submittedName>
</protein>
<evidence type="ECO:0000313" key="2">
    <source>
        <dbReference type="Proteomes" id="UP001244341"/>
    </source>
</evidence>
<dbReference type="PANTHER" id="PTHR35399">
    <property type="entry name" value="SLR8030 PROTEIN"/>
    <property type="match status" value="1"/>
</dbReference>